<evidence type="ECO:0000256" key="1">
    <source>
        <dbReference type="ARBA" id="ARBA00008791"/>
    </source>
</evidence>
<dbReference type="PANTHER" id="PTHR46268">
    <property type="entry name" value="STRESS RESPONSE PROTEIN NHAX"/>
    <property type="match status" value="1"/>
</dbReference>
<evidence type="ECO:0000313" key="4">
    <source>
        <dbReference type="Proteomes" id="UP000749311"/>
    </source>
</evidence>
<dbReference type="PRINTS" id="PR01438">
    <property type="entry name" value="UNVRSLSTRESS"/>
</dbReference>
<feature type="domain" description="UspA" evidence="2">
    <location>
        <begin position="10"/>
        <end position="151"/>
    </location>
</feature>
<accession>A0ABX0SK06</accession>
<dbReference type="EMBL" id="JAAMOZ010000002">
    <property type="protein sequence ID" value="NIH58259.1"/>
    <property type="molecule type" value="Genomic_DNA"/>
</dbReference>
<dbReference type="Gene3D" id="3.40.50.620">
    <property type="entry name" value="HUPs"/>
    <property type="match status" value="2"/>
</dbReference>
<comment type="caution">
    <text evidence="3">The sequence shown here is derived from an EMBL/GenBank/DDBJ whole genome shotgun (WGS) entry which is preliminary data.</text>
</comment>
<name>A0ABX0SK06_9ACTN</name>
<dbReference type="RefSeq" id="WP_167170264.1">
    <property type="nucleotide sequence ID" value="NZ_BAAAOO010000009.1"/>
</dbReference>
<reference evidence="3 4" key="1">
    <citation type="submission" date="2020-02" db="EMBL/GenBank/DDBJ databases">
        <title>Sequencing the genomes of 1000 actinobacteria strains.</title>
        <authorList>
            <person name="Klenk H.-P."/>
        </authorList>
    </citation>
    <scope>NUCLEOTIDE SEQUENCE [LARGE SCALE GENOMIC DNA]</scope>
    <source>
        <strain evidence="3 4">DSM 19609</strain>
    </source>
</reference>
<dbReference type="InterPro" id="IPR014729">
    <property type="entry name" value="Rossmann-like_a/b/a_fold"/>
</dbReference>
<gene>
    <name evidence="3" type="ORF">FB473_002951</name>
</gene>
<dbReference type="InterPro" id="IPR006016">
    <property type="entry name" value="UspA"/>
</dbReference>
<dbReference type="PANTHER" id="PTHR46268:SF6">
    <property type="entry name" value="UNIVERSAL STRESS PROTEIN UP12"/>
    <property type="match status" value="1"/>
</dbReference>
<evidence type="ECO:0000313" key="3">
    <source>
        <dbReference type="EMBL" id="NIH58259.1"/>
    </source>
</evidence>
<organism evidence="3 4">
    <name type="scientific">Brooklawnia cerclae</name>
    <dbReference type="NCBI Taxonomy" id="349934"/>
    <lineage>
        <taxon>Bacteria</taxon>
        <taxon>Bacillati</taxon>
        <taxon>Actinomycetota</taxon>
        <taxon>Actinomycetes</taxon>
        <taxon>Propionibacteriales</taxon>
        <taxon>Propionibacteriaceae</taxon>
        <taxon>Brooklawnia</taxon>
    </lineage>
</organism>
<protein>
    <submittedName>
        <fullName evidence="3">Nucleotide-binding universal stress UspA family protein</fullName>
    </submittedName>
</protein>
<keyword evidence="4" id="KW-1185">Reference proteome</keyword>
<comment type="similarity">
    <text evidence="1">Belongs to the universal stress protein A family.</text>
</comment>
<dbReference type="Proteomes" id="UP000749311">
    <property type="component" value="Unassembled WGS sequence"/>
</dbReference>
<feature type="domain" description="UspA" evidence="2">
    <location>
        <begin position="162"/>
        <end position="298"/>
    </location>
</feature>
<dbReference type="Pfam" id="PF00582">
    <property type="entry name" value="Usp"/>
    <property type="match status" value="2"/>
</dbReference>
<evidence type="ECO:0000259" key="2">
    <source>
        <dbReference type="Pfam" id="PF00582"/>
    </source>
</evidence>
<proteinExistence type="inferred from homology"/>
<sequence length="299" mass="31462">MATEIQSAGKVVVGTDCSNRADKAIEWAAKTASSRGYPLLVVSVLPEVPLPKRTRAASALREGTDYVNQLREQVGKKLADIADRVRGYHPTLVVETALVQGSAPLVLAQASKDAVMVVVGARGQTAPPAVRILGGTADQVTSHAHGPVAVITDLSEEDHGGPVVVGVDGSDESKVAIGIAFREAASRHVPVRAINTWDFGPYDAFNAEIWAASIDEMAEDLTSMVNDLVKDEAAKHPEVAVQVDVVRGRPEFVLVDASKKASLVVVGSRGRGGFAGLLLGSTSKHVLREARCPVIVART</sequence>
<dbReference type="SUPFAM" id="SSF52402">
    <property type="entry name" value="Adenine nucleotide alpha hydrolases-like"/>
    <property type="match status" value="2"/>
</dbReference>
<dbReference type="InterPro" id="IPR006015">
    <property type="entry name" value="Universal_stress_UspA"/>
</dbReference>